<evidence type="ECO:0000256" key="6">
    <source>
        <dbReference type="ARBA" id="ARBA00023136"/>
    </source>
</evidence>
<keyword evidence="2 8" id="KW-0813">Transport</keyword>
<reference evidence="11" key="2">
    <citation type="submission" date="2015-02" db="UniProtKB">
        <authorList>
            <consortium name="EnsemblMetazoa"/>
        </authorList>
    </citation>
    <scope>IDENTIFICATION</scope>
</reference>
<dbReference type="eggNOG" id="KOG1418">
    <property type="taxonomic scope" value="Eukaryota"/>
</dbReference>
<evidence type="ECO:0000256" key="3">
    <source>
        <dbReference type="ARBA" id="ARBA00022692"/>
    </source>
</evidence>
<dbReference type="Pfam" id="PF07885">
    <property type="entry name" value="Ion_trans_2"/>
    <property type="match status" value="2"/>
</dbReference>
<dbReference type="AlphaFoldDB" id="T1IJ90"/>
<keyword evidence="7 8" id="KW-0407">Ion channel</keyword>
<accession>T1IJ90</accession>
<dbReference type="GO" id="GO:0005886">
    <property type="term" value="C:plasma membrane"/>
    <property type="evidence" value="ECO:0007669"/>
    <property type="project" value="TreeGrafter"/>
</dbReference>
<keyword evidence="3 8" id="KW-0812">Transmembrane</keyword>
<dbReference type="EMBL" id="AFFK01014481">
    <property type="status" value="NOT_ANNOTATED_CDS"/>
    <property type="molecule type" value="Genomic_DNA"/>
</dbReference>
<evidence type="ECO:0000256" key="4">
    <source>
        <dbReference type="ARBA" id="ARBA00022989"/>
    </source>
</evidence>
<organism evidence="11 12">
    <name type="scientific">Strigamia maritima</name>
    <name type="common">European centipede</name>
    <name type="synonym">Geophilus maritimus</name>
    <dbReference type="NCBI Taxonomy" id="126957"/>
    <lineage>
        <taxon>Eukaryota</taxon>
        <taxon>Metazoa</taxon>
        <taxon>Ecdysozoa</taxon>
        <taxon>Arthropoda</taxon>
        <taxon>Myriapoda</taxon>
        <taxon>Chilopoda</taxon>
        <taxon>Pleurostigmophora</taxon>
        <taxon>Geophilomorpha</taxon>
        <taxon>Linotaeniidae</taxon>
        <taxon>Strigamia</taxon>
    </lineage>
</organism>
<dbReference type="HOGENOM" id="CLU_022504_5_4_1"/>
<evidence type="ECO:0000313" key="11">
    <source>
        <dbReference type="EnsemblMetazoa" id="SMAR000949-PA"/>
    </source>
</evidence>
<name>T1IJ90_STRMM</name>
<dbReference type="GO" id="GO:0015271">
    <property type="term" value="F:outward rectifier potassium channel activity"/>
    <property type="evidence" value="ECO:0007669"/>
    <property type="project" value="TreeGrafter"/>
</dbReference>
<reference evidence="12" key="1">
    <citation type="submission" date="2011-05" db="EMBL/GenBank/DDBJ databases">
        <authorList>
            <person name="Richards S.R."/>
            <person name="Qu J."/>
            <person name="Jiang H."/>
            <person name="Jhangiani S.N."/>
            <person name="Agravi P."/>
            <person name="Goodspeed R."/>
            <person name="Gross S."/>
            <person name="Mandapat C."/>
            <person name="Jackson L."/>
            <person name="Mathew T."/>
            <person name="Pu L."/>
            <person name="Thornton R."/>
            <person name="Saada N."/>
            <person name="Wilczek-Boney K.B."/>
            <person name="Lee S."/>
            <person name="Kovar C."/>
            <person name="Wu Y."/>
            <person name="Scherer S.E."/>
            <person name="Worley K.C."/>
            <person name="Muzny D.M."/>
            <person name="Gibbs R."/>
        </authorList>
    </citation>
    <scope>NUCLEOTIDE SEQUENCE</scope>
    <source>
        <strain evidence="12">Brora</strain>
    </source>
</reference>
<keyword evidence="6 9" id="KW-0472">Membrane</keyword>
<keyword evidence="5 8" id="KW-0406">Ion transport</keyword>
<dbReference type="STRING" id="126957.T1IJ90"/>
<feature type="domain" description="Potassium channel" evidence="10">
    <location>
        <begin position="118"/>
        <end position="176"/>
    </location>
</feature>
<dbReference type="GO" id="GO:0030322">
    <property type="term" value="P:stabilization of membrane potential"/>
    <property type="evidence" value="ECO:0007669"/>
    <property type="project" value="TreeGrafter"/>
</dbReference>
<evidence type="ECO:0000256" key="9">
    <source>
        <dbReference type="SAM" id="Phobius"/>
    </source>
</evidence>
<evidence type="ECO:0000313" key="12">
    <source>
        <dbReference type="Proteomes" id="UP000014500"/>
    </source>
</evidence>
<dbReference type="PRINTS" id="PR01333">
    <property type="entry name" value="2POREKCHANEL"/>
</dbReference>
<feature type="transmembrane region" description="Helical" evidence="9">
    <location>
        <begin position="342"/>
        <end position="360"/>
    </location>
</feature>
<dbReference type="PANTHER" id="PTHR11003">
    <property type="entry name" value="POTASSIUM CHANNEL, SUBFAMILY K"/>
    <property type="match status" value="1"/>
</dbReference>
<dbReference type="OMA" id="SWKVLTC"/>
<feature type="transmembrane region" description="Helical" evidence="9">
    <location>
        <begin position="315"/>
        <end position="335"/>
    </location>
</feature>
<evidence type="ECO:0000256" key="5">
    <source>
        <dbReference type="ARBA" id="ARBA00023065"/>
    </source>
</evidence>
<dbReference type="Gene3D" id="1.10.287.70">
    <property type="match status" value="1"/>
</dbReference>
<sequence>MDELQIPADESRCQRFIRWVRAAVSFCLSHIGLCGLVVGYSIGGGFMFQALEKDREQLVKKNVTLLVDKFVEELRLYTENLTMLQKEDWEVGADEIMKNFQSSISKYVQKEGYTGQDGTQWSTAEAILYAIIVITTIGYGNVAPRTQWGKIVTILYAIVGIPLMLLCMSNVGDAMARSFKFLYWKVCCFRCAKKTNMQETHLFQGRPRYSSTKRRRFFFQEEQSGDEGSHSSSYRSARSDEFKFAEEMMMQDSAAYFRRGPLPAVILNRYALGNNTDFVVDLPSPTENKSPLSSSQRTSSRKSKAVAAVEENRTVPIWLCVALVTTYLCGGALLFKEWEDDWTFFESFYFCFITLTTIGFGDYVPGKVGSDEQTSNSEKILALCAVYLLFGMALLAMSFNLVQEQVTTHIKRIARRIGIIDDDENEEAIDDNLGEHI</sequence>
<proteinExistence type="inferred from homology"/>
<feature type="transmembrane region" description="Helical" evidence="9">
    <location>
        <begin position="154"/>
        <end position="172"/>
    </location>
</feature>
<feature type="domain" description="Potassium channel" evidence="10">
    <location>
        <begin position="323"/>
        <end position="406"/>
    </location>
</feature>
<feature type="transmembrane region" description="Helical" evidence="9">
    <location>
        <begin position="126"/>
        <end position="142"/>
    </location>
</feature>
<evidence type="ECO:0000256" key="2">
    <source>
        <dbReference type="ARBA" id="ARBA00022448"/>
    </source>
</evidence>
<dbReference type="InterPro" id="IPR013099">
    <property type="entry name" value="K_chnl_dom"/>
</dbReference>
<evidence type="ECO:0000256" key="1">
    <source>
        <dbReference type="ARBA" id="ARBA00004141"/>
    </source>
</evidence>
<dbReference type="GO" id="GO:0022841">
    <property type="term" value="F:potassium ion leak channel activity"/>
    <property type="evidence" value="ECO:0007669"/>
    <property type="project" value="TreeGrafter"/>
</dbReference>
<evidence type="ECO:0000259" key="10">
    <source>
        <dbReference type="Pfam" id="PF07885"/>
    </source>
</evidence>
<dbReference type="PhylomeDB" id="T1IJ90"/>
<dbReference type="Proteomes" id="UP000014500">
    <property type="component" value="Unassembled WGS sequence"/>
</dbReference>
<dbReference type="EnsemblMetazoa" id="SMAR000949-RA">
    <property type="protein sequence ID" value="SMAR000949-PA"/>
    <property type="gene ID" value="SMAR000949"/>
</dbReference>
<evidence type="ECO:0000256" key="8">
    <source>
        <dbReference type="RuleBase" id="RU003857"/>
    </source>
</evidence>
<evidence type="ECO:0000256" key="7">
    <source>
        <dbReference type="ARBA" id="ARBA00023303"/>
    </source>
</evidence>
<keyword evidence="12" id="KW-1185">Reference proteome</keyword>
<feature type="transmembrane region" description="Helical" evidence="9">
    <location>
        <begin position="380"/>
        <end position="402"/>
    </location>
</feature>
<dbReference type="PANTHER" id="PTHR11003:SF334">
    <property type="entry name" value="FI03418P"/>
    <property type="match status" value="1"/>
</dbReference>
<dbReference type="SUPFAM" id="SSF81324">
    <property type="entry name" value="Voltage-gated potassium channels"/>
    <property type="match status" value="2"/>
</dbReference>
<dbReference type="InterPro" id="IPR003280">
    <property type="entry name" value="2pore_dom_K_chnl"/>
</dbReference>
<protein>
    <recommendedName>
        <fullName evidence="10">Potassium channel domain-containing protein</fullName>
    </recommendedName>
</protein>
<comment type="similarity">
    <text evidence="8">Belongs to the two pore domain potassium channel (TC 1.A.1.8) family.</text>
</comment>
<feature type="transmembrane region" description="Helical" evidence="9">
    <location>
        <begin position="20"/>
        <end position="42"/>
    </location>
</feature>
<keyword evidence="4 9" id="KW-1133">Transmembrane helix</keyword>
<comment type="subcellular location">
    <subcellularLocation>
        <location evidence="1">Membrane</location>
        <topology evidence="1">Multi-pass membrane protein</topology>
    </subcellularLocation>
</comment>